<dbReference type="InterPro" id="IPR052021">
    <property type="entry name" value="Type-I_RS_S_subunit"/>
</dbReference>
<feature type="domain" description="Type I restriction modification DNA specificity" evidence="4">
    <location>
        <begin position="2"/>
        <end position="43"/>
    </location>
</feature>
<dbReference type="PANTHER" id="PTHR30408:SF13">
    <property type="entry name" value="TYPE I RESTRICTION ENZYME HINDI SPECIFICITY SUBUNIT"/>
    <property type="match status" value="1"/>
</dbReference>
<evidence type="ECO:0000256" key="1">
    <source>
        <dbReference type="ARBA" id="ARBA00010923"/>
    </source>
</evidence>
<dbReference type="SUPFAM" id="SSF116734">
    <property type="entry name" value="DNA methylase specificity domain"/>
    <property type="match status" value="2"/>
</dbReference>
<dbReference type="GO" id="GO:0003677">
    <property type="term" value="F:DNA binding"/>
    <property type="evidence" value="ECO:0007669"/>
    <property type="project" value="UniProtKB-KW"/>
</dbReference>
<keyword evidence="3" id="KW-0238">DNA-binding</keyword>
<dbReference type="PANTHER" id="PTHR30408">
    <property type="entry name" value="TYPE-1 RESTRICTION ENZYME ECOKI SPECIFICITY PROTEIN"/>
    <property type="match status" value="1"/>
</dbReference>
<dbReference type="GO" id="GO:0009307">
    <property type="term" value="P:DNA restriction-modification system"/>
    <property type="evidence" value="ECO:0007669"/>
    <property type="project" value="UniProtKB-KW"/>
</dbReference>
<dbReference type="EMBL" id="JDST02000091">
    <property type="protein sequence ID" value="KFB75380.1"/>
    <property type="molecule type" value="Genomic_DNA"/>
</dbReference>
<reference evidence="5" key="1">
    <citation type="submission" date="2014-02" db="EMBL/GenBank/DDBJ databases">
        <title>Expanding our view of genomic diversity in Candidatus Accumulibacter clades.</title>
        <authorList>
            <person name="Skennerton C.T."/>
            <person name="Barr J.J."/>
            <person name="Slater F.R."/>
            <person name="Bond P.L."/>
            <person name="Tyson G.W."/>
        </authorList>
    </citation>
    <scope>NUCLEOTIDE SEQUENCE [LARGE SCALE GENOMIC DNA]</scope>
</reference>
<dbReference type="InterPro" id="IPR044946">
    <property type="entry name" value="Restrct_endonuc_typeI_TRD_sf"/>
</dbReference>
<organism evidence="5 6">
    <name type="scientific">Candidatus Accumulibacter cognatus</name>
    <dbReference type="NCBI Taxonomy" id="2954383"/>
    <lineage>
        <taxon>Bacteria</taxon>
        <taxon>Pseudomonadati</taxon>
        <taxon>Pseudomonadota</taxon>
        <taxon>Betaproteobacteria</taxon>
        <taxon>Candidatus Accumulibacter</taxon>
    </lineage>
</organism>
<comment type="similarity">
    <text evidence="1">Belongs to the type-I restriction system S methylase family.</text>
</comment>
<keyword evidence="6" id="KW-1185">Reference proteome</keyword>
<proteinExistence type="inferred from homology"/>
<dbReference type="STRING" id="1453999.AW06_003598"/>
<evidence type="ECO:0000256" key="3">
    <source>
        <dbReference type="ARBA" id="ARBA00023125"/>
    </source>
</evidence>
<dbReference type="Pfam" id="PF01420">
    <property type="entry name" value="Methylase_S"/>
    <property type="match status" value="1"/>
</dbReference>
<name>A0A080M4H0_9PROT</name>
<dbReference type="AlphaFoldDB" id="A0A080M4H0"/>
<dbReference type="Proteomes" id="UP000021315">
    <property type="component" value="Unassembled WGS sequence"/>
</dbReference>
<dbReference type="Gene3D" id="3.90.220.20">
    <property type="entry name" value="DNA methylase specificity domains"/>
    <property type="match status" value="2"/>
</dbReference>
<evidence type="ECO:0000259" key="4">
    <source>
        <dbReference type="Pfam" id="PF01420"/>
    </source>
</evidence>
<sequence>MASLNHGILERIELPLPPLPVQQRIAGILSAYDELIENSQRRIKIMETMARTLYREWFVHFRFPGHENHPHVASPLGKIPQGWEVKKLGEIAEDMRRNVPKGPLEDPAPFVGLEHIPRRSLALDTWETTAELGSNKLEFKKGEVLFEKIRPYFYKVSVAPFNCLCSADTVIIRSRRPEHYAIVVGCVSDDEFVALATATSNGSKMP</sequence>
<protein>
    <submittedName>
        <fullName evidence="5">Type I restriction modification DNA specificity domain protein</fullName>
    </submittedName>
</protein>
<keyword evidence="2" id="KW-0680">Restriction system</keyword>
<comment type="caution">
    <text evidence="5">The sequence shown here is derived from an EMBL/GenBank/DDBJ whole genome shotgun (WGS) entry which is preliminary data.</text>
</comment>
<dbReference type="InterPro" id="IPR000055">
    <property type="entry name" value="Restrct_endonuc_typeI_TRD"/>
</dbReference>
<dbReference type="Gene3D" id="1.10.287.1120">
    <property type="entry name" value="Bipartite methylase S protein"/>
    <property type="match status" value="1"/>
</dbReference>
<evidence type="ECO:0000256" key="2">
    <source>
        <dbReference type="ARBA" id="ARBA00022747"/>
    </source>
</evidence>
<evidence type="ECO:0000313" key="6">
    <source>
        <dbReference type="Proteomes" id="UP000021315"/>
    </source>
</evidence>
<evidence type="ECO:0000313" key="5">
    <source>
        <dbReference type="EMBL" id="KFB75380.1"/>
    </source>
</evidence>
<gene>
    <name evidence="5" type="ORF">AW06_003598</name>
</gene>
<accession>A0A080M4H0</accession>